<dbReference type="Proteomes" id="UP001149142">
    <property type="component" value="Unassembled WGS sequence"/>
</dbReference>
<dbReference type="RefSeq" id="WP_270005427.1">
    <property type="nucleotide sequence ID" value="NZ_JAPFGC010000002.1"/>
</dbReference>
<comment type="caution">
    <text evidence="1">The sequence shown here is derived from an EMBL/GenBank/DDBJ whole genome shotgun (WGS) entry which is preliminary data.</text>
</comment>
<accession>A0ABT4RZW7</accession>
<sequence>MGKVTTYYVIEDDLIEKAKDLSFDLIEFINDELLQYHDYKDQEFWRCGIEYGTGVKAWHPTIELLKLLDNSDDQIIGQILDVDKFGGFDEPPYLIKSNDVKKVWSELKKISIDLIEKSITNKRIVDEIKNIEGYRMDSIENKPLILLEFIEIFKAFYQAQERNKGIAIEQS</sequence>
<evidence type="ECO:0008006" key="3">
    <source>
        <dbReference type="Google" id="ProtNLM"/>
    </source>
</evidence>
<proteinExistence type="predicted"/>
<dbReference type="EMBL" id="JAPFGC010000002">
    <property type="protein sequence ID" value="MDA0177372.1"/>
    <property type="molecule type" value="Genomic_DNA"/>
</dbReference>
<protein>
    <recommendedName>
        <fullName evidence="3">DUF1877 domain-containing protein</fullName>
    </recommendedName>
</protein>
<gene>
    <name evidence="1" type="ORF">OOZ35_07715</name>
</gene>
<keyword evidence="2" id="KW-1185">Reference proteome</keyword>
<reference evidence="1" key="1">
    <citation type="submission" date="2022-11" db="EMBL/GenBank/DDBJ databases">
        <title>Refractory cell wall polysaccharides provide important carbon source for microbial heterotrophs in the hadal ocean.</title>
        <authorList>
            <person name="Zhu X."/>
        </authorList>
    </citation>
    <scope>NUCLEOTIDE SEQUENCE</scope>
    <source>
        <strain evidence="1">MTRN7</strain>
    </source>
</reference>
<organism evidence="1 2">
    <name type="scientific">Mesoflavibacter profundi</name>
    <dbReference type="NCBI Taxonomy" id="2708110"/>
    <lineage>
        <taxon>Bacteria</taxon>
        <taxon>Pseudomonadati</taxon>
        <taxon>Bacteroidota</taxon>
        <taxon>Flavobacteriia</taxon>
        <taxon>Flavobacteriales</taxon>
        <taxon>Flavobacteriaceae</taxon>
        <taxon>Mesoflavibacter</taxon>
    </lineage>
</organism>
<dbReference type="InterPro" id="IPR035944">
    <property type="entry name" value="YfbM-like_sf"/>
</dbReference>
<name>A0ABT4RZW7_9FLAO</name>
<dbReference type="Gene3D" id="3.40.1760.10">
    <property type="entry name" value="YfbM-like super family"/>
    <property type="match status" value="1"/>
</dbReference>
<evidence type="ECO:0000313" key="1">
    <source>
        <dbReference type="EMBL" id="MDA0177372.1"/>
    </source>
</evidence>
<evidence type="ECO:0000313" key="2">
    <source>
        <dbReference type="Proteomes" id="UP001149142"/>
    </source>
</evidence>